<dbReference type="Pfam" id="PF01381">
    <property type="entry name" value="HTH_3"/>
    <property type="match status" value="1"/>
</dbReference>
<name>A0A564TMG6_STRCV</name>
<evidence type="ECO:0000256" key="1">
    <source>
        <dbReference type="ARBA" id="ARBA00023125"/>
    </source>
</evidence>
<dbReference type="RefSeq" id="WP_144210473.1">
    <property type="nucleotide sequence ID" value="NZ_CABHMZ010000026.1"/>
</dbReference>
<reference evidence="3 4" key="1">
    <citation type="submission" date="2019-07" db="EMBL/GenBank/DDBJ databases">
        <authorList>
            <person name="Hibberd C M."/>
            <person name="Gehrig L. J."/>
            <person name="Chang H.-W."/>
            <person name="Venkatesh S."/>
        </authorList>
    </citation>
    <scope>NUCLEOTIDE SEQUENCE [LARGE SCALE GENOMIC DNA]</scope>
    <source>
        <strain evidence="3">Streptococcus_constellatus_SS_Bg39</strain>
    </source>
</reference>
<proteinExistence type="predicted"/>
<dbReference type="CDD" id="cd00093">
    <property type="entry name" value="HTH_XRE"/>
    <property type="match status" value="1"/>
</dbReference>
<dbReference type="InterPro" id="IPR050807">
    <property type="entry name" value="TransReg_Diox_bact_type"/>
</dbReference>
<dbReference type="PANTHER" id="PTHR46797">
    <property type="entry name" value="HTH-TYPE TRANSCRIPTIONAL REGULATOR"/>
    <property type="match status" value="1"/>
</dbReference>
<gene>
    <name evidence="3" type="ORF">SCSS39_01754</name>
</gene>
<sequence length="119" mass="13643">MEISEKERQHLKAIGEKLRKKRKELGLTQTALYIQTGVPMKRIGEIEGGLHNPSHAMIYRLATSLGMTMEELTSEDSCPSKCPKEEEKELIDMLDKLSIEEQKKIITYLELRIELKGKS</sequence>
<dbReference type="OrthoDB" id="3035529at2"/>
<dbReference type="EMBL" id="CABHMZ010000026">
    <property type="protein sequence ID" value="VUX08416.1"/>
    <property type="molecule type" value="Genomic_DNA"/>
</dbReference>
<dbReference type="SMART" id="SM00530">
    <property type="entry name" value="HTH_XRE"/>
    <property type="match status" value="1"/>
</dbReference>
<evidence type="ECO:0000259" key="2">
    <source>
        <dbReference type="PROSITE" id="PS50943"/>
    </source>
</evidence>
<dbReference type="Proteomes" id="UP000385544">
    <property type="component" value="Unassembled WGS sequence"/>
</dbReference>
<dbReference type="GO" id="GO:0003677">
    <property type="term" value="F:DNA binding"/>
    <property type="evidence" value="ECO:0007669"/>
    <property type="project" value="UniProtKB-KW"/>
</dbReference>
<keyword evidence="1" id="KW-0238">DNA-binding</keyword>
<dbReference type="AlphaFoldDB" id="A0A564TMG6"/>
<dbReference type="GO" id="GO:0003700">
    <property type="term" value="F:DNA-binding transcription factor activity"/>
    <property type="evidence" value="ECO:0007669"/>
    <property type="project" value="TreeGrafter"/>
</dbReference>
<accession>A0A564TMG6</accession>
<dbReference type="InterPro" id="IPR001387">
    <property type="entry name" value="Cro/C1-type_HTH"/>
</dbReference>
<dbReference type="InterPro" id="IPR010982">
    <property type="entry name" value="Lambda_DNA-bd_dom_sf"/>
</dbReference>
<evidence type="ECO:0000313" key="3">
    <source>
        <dbReference type="EMBL" id="VUX08416.1"/>
    </source>
</evidence>
<dbReference type="Gene3D" id="1.10.260.40">
    <property type="entry name" value="lambda repressor-like DNA-binding domains"/>
    <property type="match status" value="1"/>
</dbReference>
<feature type="domain" description="HTH cro/C1-type" evidence="2">
    <location>
        <begin position="18"/>
        <end position="72"/>
    </location>
</feature>
<evidence type="ECO:0000313" key="4">
    <source>
        <dbReference type="Proteomes" id="UP000385544"/>
    </source>
</evidence>
<dbReference type="PROSITE" id="PS50943">
    <property type="entry name" value="HTH_CROC1"/>
    <property type="match status" value="1"/>
</dbReference>
<dbReference type="PANTHER" id="PTHR46797:SF1">
    <property type="entry name" value="METHYLPHOSPHONATE SYNTHASE"/>
    <property type="match status" value="1"/>
</dbReference>
<protein>
    <submittedName>
        <fullName evidence="3">Anaerobic benzoate catabolism transcriptional regulator</fullName>
    </submittedName>
</protein>
<dbReference type="GO" id="GO:0005829">
    <property type="term" value="C:cytosol"/>
    <property type="evidence" value="ECO:0007669"/>
    <property type="project" value="TreeGrafter"/>
</dbReference>
<dbReference type="SUPFAM" id="SSF47413">
    <property type="entry name" value="lambda repressor-like DNA-binding domains"/>
    <property type="match status" value="1"/>
</dbReference>
<organism evidence="3 4">
    <name type="scientific">Streptococcus constellatus</name>
    <dbReference type="NCBI Taxonomy" id="76860"/>
    <lineage>
        <taxon>Bacteria</taxon>
        <taxon>Bacillati</taxon>
        <taxon>Bacillota</taxon>
        <taxon>Bacilli</taxon>
        <taxon>Lactobacillales</taxon>
        <taxon>Streptococcaceae</taxon>
        <taxon>Streptococcus</taxon>
        <taxon>Streptococcus anginosus group</taxon>
    </lineage>
</organism>